<name>A0A164G4J7_9CRUS</name>
<sequence length="44" mass="4787">MATHSFSSVLNAGTDDKILLPTGYNFSPPFILFPLEALASEWTS</sequence>
<protein>
    <submittedName>
        <fullName evidence="1">Uncharacterized protein</fullName>
    </submittedName>
</protein>
<evidence type="ECO:0000313" key="1">
    <source>
        <dbReference type="EMBL" id="KZR98519.1"/>
    </source>
</evidence>
<dbReference type="Proteomes" id="UP000076858">
    <property type="component" value="Unassembled WGS sequence"/>
</dbReference>
<dbReference type="EMBL" id="LRGB01016751">
    <property type="protein sequence ID" value="KZR98519.1"/>
    <property type="molecule type" value="Genomic_DNA"/>
</dbReference>
<proteinExistence type="predicted"/>
<evidence type="ECO:0000313" key="2">
    <source>
        <dbReference type="Proteomes" id="UP000076858"/>
    </source>
</evidence>
<reference evidence="1 2" key="1">
    <citation type="submission" date="2016-03" db="EMBL/GenBank/DDBJ databases">
        <title>EvidentialGene: Evidence-directed Construction of Genes on Genomes.</title>
        <authorList>
            <person name="Gilbert D.G."/>
            <person name="Choi J.-H."/>
            <person name="Mockaitis K."/>
            <person name="Colbourne J."/>
            <person name="Pfrender M."/>
        </authorList>
    </citation>
    <scope>NUCLEOTIDE SEQUENCE [LARGE SCALE GENOMIC DNA]</scope>
    <source>
        <strain evidence="1 2">Xinb3</strain>
        <tissue evidence="1">Complete organism</tissue>
    </source>
</reference>
<comment type="caution">
    <text evidence="1">The sequence shown here is derived from an EMBL/GenBank/DDBJ whole genome shotgun (WGS) entry which is preliminary data.</text>
</comment>
<accession>A0A164G4J7</accession>
<organism evidence="1 2">
    <name type="scientific">Daphnia magna</name>
    <dbReference type="NCBI Taxonomy" id="35525"/>
    <lineage>
        <taxon>Eukaryota</taxon>
        <taxon>Metazoa</taxon>
        <taxon>Ecdysozoa</taxon>
        <taxon>Arthropoda</taxon>
        <taxon>Crustacea</taxon>
        <taxon>Branchiopoda</taxon>
        <taxon>Diplostraca</taxon>
        <taxon>Cladocera</taxon>
        <taxon>Anomopoda</taxon>
        <taxon>Daphniidae</taxon>
        <taxon>Daphnia</taxon>
    </lineage>
</organism>
<gene>
    <name evidence="1" type="ORF">APZ42_006019</name>
</gene>
<dbReference type="AlphaFoldDB" id="A0A164G4J7"/>
<keyword evidence="2" id="KW-1185">Reference proteome</keyword>